<dbReference type="SUPFAM" id="SSF48403">
    <property type="entry name" value="Ankyrin repeat"/>
    <property type="match status" value="1"/>
</dbReference>
<dbReference type="Proteomes" id="UP001151699">
    <property type="component" value="Chromosome B"/>
</dbReference>
<name>A0A9Q0N2J4_9DIPT</name>
<protein>
    <submittedName>
        <fullName evidence="6">Ankyrin repeat domain-containing protein SOWAHC</fullName>
    </submittedName>
</protein>
<dbReference type="PANTHER" id="PTHR14491">
    <property type="entry name" value="SOSONDOWAH, ISOFORM G"/>
    <property type="match status" value="1"/>
</dbReference>
<dbReference type="Pfam" id="PF12796">
    <property type="entry name" value="Ank_2"/>
    <property type="match status" value="1"/>
</dbReference>
<dbReference type="AlphaFoldDB" id="A0A9Q0N2J4"/>
<sequence length="407" mass="45403">MVAETISTLGIHTLLPADALTELMRSMERAPSDTIRKQDTHACATQAKFSQSNGAQLVTAAEEGKVGHIHNTALHWAAKHGNEDVVKLIAGTHRADVNSRTGYTPLHLAMQFGKDNIFELLCNVYKADRDILDWSGRKPLDYRKIHTTVSASTYSIFYFKFCLKLIFSLNLFTEIKARKKQTEKDLGFLRIGSLNVRVKRTTEAFSNFLGVGSNQTRIPPPYLRTSAPPSMSYFEKVHKNWGSADNIIPHVRNSKKLDAMSMPPPKIGPVKKRRSKRAFDVNTGGYRSVPTTPNQQRANSGVATLLENPKNESDSDSACGFDSNWKDVTNESTKSSKGNSDGSSDMDPDFDLDSDSEKVLDFGVADTTLGMENETEDIENAKDRILEIPWMRNPMVAKRKSKQSERN</sequence>
<feature type="region of interest" description="Disordered" evidence="5">
    <location>
        <begin position="257"/>
        <end position="358"/>
    </location>
</feature>
<accession>A0A9Q0N2J4</accession>
<dbReference type="EMBL" id="WJQU01000002">
    <property type="protein sequence ID" value="KAJ6642454.1"/>
    <property type="molecule type" value="Genomic_DNA"/>
</dbReference>
<feature type="repeat" description="ANK" evidence="4">
    <location>
        <begin position="101"/>
        <end position="121"/>
    </location>
</feature>
<dbReference type="PROSITE" id="PS50088">
    <property type="entry name" value="ANK_REPEAT"/>
    <property type="match status" value="1"/>
</dbReference>
<dbReference type="SMART" id="SM00248">
    <property type="entry name" value="ANK"/>
    <property type="match status" value="2"/>
</dbReference>
<keyword evidence="2 4" id="KW-0040">ANK repeat</keyword>
<feature type="compositionally biased region" description="Polar residues" evidence="5">
    <location>
        <begin position="289"/>
        <end position="302"/>
    </location>
</feature>
<reference evidence="6" key="1">
    <citation type="submission" date="2022-07" db="EMBL/GenBank/DDBJ databases">
        <authorList>
            <person name="Trinca V."/>
            <person name="Uliana J.V.C."/>
            <person name="Torres T.T."/>
            <person name="Ward R.J."/>
            <person name="Monesi N."/>
        </authorList>
    </citation>
    <scope>NUCLEOTIDE SEQUENCE</scope>
    <source>
        <strain evidence="6">HSMRA1968</strain>
        <tissue evidence="6">Whole embryos</tissue>
    </source>
</reference>
<dbReference type="Gene3D" id="1.25.40.20">
    <property type="entry name" value="Ankyrin repeat-containing domain"/>
    <property type="match status" value="1"/>
</dbReference>
<keyword evidence="7" id="KW-1185">Reference proteome</keyword>
<evidence type="ECO:0000256" key="5">
    <source>
        <dbReference type="SAM" id="MobiDB-lite"/>
    </source>
</evidence>
<evidence type="ECO:0000256" key="4">
    <source>
        <dbReference type="PROSITE-ProRule" id="PRU00023"/>
    </source>
</evidence>
<organism evidence="6 7">
    <name type="scientific">Pseudolycoriella hygida</name>
    <dbReference type="NCBI Taxonomy" id="35572"/>
    <lineage>
        <taxon>Eukaryota</taxon>
        <taxon>Metazoa</taxon>
        <taxon>Ecdysozoa</taxon>
        <taxon>Arthropoda</taxon>
        <taxon>Hexapoda</taxon>
        <taxon>Insecta</taxon>
        <taxon>Pterygota</taxon>
        <taxon>Neoptera</taxon>
        <taxon>Endopterygota</taxon>
        <taxon>Diptera</taxon>
        <taxon>Nematocera</taxon>
        <taxon>Sciaroidea</taxon>
        <taxon>Sciaridae</taxon>
        <taxon>Pseudolycoriella</taxon>
    </lineage>
</organism>
<comment type="similarity">
    <text evidence="3">Belongs to the SOWAH family.</text>
</comment>
<evidence type="ECO:0000313" key="7">
    <source>
        <dbReference type="Proteomes" id="UP001151699"/>
    </source>
</evidence>
<proteinExistence type="inferred from homology"/>
<evidence type="ECO:0000256" key="2">
    <source>
        <dbReference type="ARBA" id="ARBA00023043"/>
    </source>
</evidence>
<evidence type="ECO:0000256" key="1">
    <source>
        <dbReference type="ARBA" id="ARBA00022737"/>
    </source>
</evidence>
<keyword evidence="1" id="KW-0677">Repeat</keyword>
<dbReference type="OrthoDB" id="60433at2759"/>
<dbReference type="InterPro" id="IPR002110">
    <property type="entry name" value="Ankyrin_rpt"/>
</dbReference>
<feature type="compositionally biased region" description="Low complexity" evidence="5">
    <location>
        <begin position="332"/>
        <end position="343"/>
    </location>
</feature>
<dbReference type="PANTHER" id="PTHR14491:SF7">
    <property type="entry name" value="SOSONDOWAH, ISOFORM G"/>
    <property type="match status" value="1"/>
</dbReference>
<evidence type="ECO:0000256" key="3">
    <source>
        <dbReference type="ARBA" id="ARBA00038122"/>
    </source>
</evidence>
<dbReference type="InterPro" id="IPR036770">
    <property type="entry name" value="Ankyrin_rpt-contain_sf"/>
</dbReference>
<feature type="compositionally biased region" description="Acidic residues" evidence="5">
    <location>
        <begin position="344"/>
        <end position="354"/>
    </location>
</feature>
<comment type="caution">
    <text evidence="6">The sequence shown here is derived from an EMBL/GenBank/DDBJ whole genome shotgun (WGS) entry which is preliminary data.</text>
</comment>
<evidence type="ECO:0000313" key="6">
    <source>
        <dbReference type="EMBL" id="KAJ6642454.1"/>
    </source>
</evidence>
<gene>
    <name evidence="6" type="primary">Sowahc</name>
    <name evidence="6" type="ORF">Bhyg_07403</name>
</gene>
<dbReference type="PROSITE" id="PS50297">
    <property type="entry name" value="ANK_REP_REGION"/>
    <property type="match status" value="1"/>
</dbReference>